<dbReference type="AlphaFoldDB" id="A0A402B228"/>
<dbReference type="Proteomes" id="UP000287171">
    <property type="component" value="Unassembled WGS sequence"/>
</dbReference>
<dbReference type="CDD" id="cd04056">
    <property type="entry name" value="Peptidases_S53"/>
    <property type="match status" value="1"/>
</dbReference>
<gene>
    <name evidence="3" type="ORF">KDA_08860</name>
</gene>
<dbReference type="InterPro" id="IPR030400">
    <property type="entry name" value="Sedolisin_dom"/>
</dbReference>
<dbReference type="SUPFAM" id="SSF52743">
    <property type="entry name" value="Subtilisin-like"/>
    <property type="match status" value="1"/>
</dbReference>
<proteinExistence type="predicted"/>
<dbReference type="GO" id="GO:0004252">
    <property type="term" value="F:serine-type endopeptidase activity"/>
    <property type="evidence" value="ECO:0007669"/>
    <property type="project" value="InterPro"/>
</dbReference>
<dbReference type="PANTHER" id="PTHR14218:SF15">
    <property type="entry name" value="TRIPEPTIDYL-PEPTIDASE 1"/>
    <property type="match status" value="1"/>
</dbReference>
<dbReference type="PANTHER" id="PTHR14218">
    <property type="entry name" value="PROTEASE S8 TRIPEPTIDYL PEPTIDASE I CLN2"/>
    <property type="match status" value="1"/>
</dbReference>
<dbReference type="Pfam" id="PF00082">
    <property type="entry name" value="Peptidase_S8"/>
    <property type="match status" value="1"/>
</dbReference>
<evidence type="ECO:0000313" key="4">
    <source>
        <dbReference type="Proteomes" id="UP000287171"/>
    </source>
</evidence>
<dbReference type="Gene3D" id="3.40.50.200">
    <property type="entry name" value="Peptidase S8/S53 domain"/>
    <property type="match status" value="1"/>
</dbReference>
<dbReference type="OrthoDB" id="263396at2"/>
<protein>
    <recommendedName>
        <fullName evidence="2">Peptidase S53 domain-containing protein</fullName>
    </recommendedName>
</protein>
<feature type="chain" id="PRO_5019078417" description="Peptidase S53 domain-containing protein" evidence="1">
    <location>
        <begin position="32"/>
        <end position="470"/>
    </location>
</feature>
<keyword evidence="4" id="KW-1185">Reference proteome</keyword>
<dbReference type="GO" id="GO:0008240">
    <property type="term" value="F:tripeptidyl-peptidase activity"/>
    <property type="evidence" value="ECO:0007669"/>
    <property type="project" value="TreeGrafter"/>
</dbReference>
<evidence type="ECO:0000313" key="3">
    <source>
        <dbReference type="EMBL" id="GCE25402.1"/>
    </source>
</evidence>
<dbReference type="InterPro" id="IPR036852">
    <property type="entry name" value="Peptidase_S8/S53_dom_sf"/>
</dbReference>
<sequence>MTQRRMVAPEMLYGLFACALLLALLASGAAAQTVDAHTSSHANPHSVVNPHHIYAGTVQDTTFRCQSNTAPVRCYGPKQIRNAYSIQPLLDKGITGKGRSIVILDAYSAPHIQDDLHAFDQAFGLNDTTLNIIPGQGTITPFDGSELQSGWAGEIALDVEWSHAVAPDATINLVLAKSSDDNDLVASFQYAVDHNLGDTISMSFGEAESCLDAATTQKWHKAFEAATRKNITLFASAGDQGAAQPSCDNSSYILSASSPANDPFVTGVGGTQLVADAVTGAYQSETTWNEPQYGAGTGGGFSTVYRKPFYQYGLANIPGKGRGVPDVAYNAAINGGVLTVTSDSGYGPGVVLIFGGTSAGSPQWAGIAALASQLGNKRVGFINPVVYLLFGRIPSIYSATFHDITTGNNTYTFTDDAGNTVTIPGYDAKKGWDATTGWGTPIVSKFVPLLVLLTGGAHAHEFDAQTATLK</sequence>
<reference evidence="4" key="1">
    <citation type="submission" date="2018-12" db="EMBL/GenBank/DDBJ databases">
        <title>Tengunoibacter tsumagoiensis gen. nov., sp. nov., Dictyobacter kobayashii sp. nov., D. alpinus sp. nov., and D. joshuensis sp. nov. and description of Dictyobacteraceae fam. nov. within the order Ktedonobacterales isolated from Tengu-no-mugimeshi.</title>
        <authorList>
            <person name="Wang C.M."/>
            <person name="Zheng Y."/>
            <person name="Sakai Y."/>
            <person name="Toyoda A."/>
            <person name="Minakuchi Y."/>
            <person name="Abe K."/>
            <person name="Yokota A."/>
            <person name="Yabe S."/>
        </authorList>
    </citation>
    <scope>NUCLEOTIDE SEQUENCE [LARGE SCALE GENOMIC DNA]</scope>
    <source>
        <strain evidence="4">Uno16</strain>
    </source>
</reference>
<evidence type="ECO:0000259" key="2">
    <source>
        <dbReference type="PROSITE" id="PS51695"/>
    </source>
</evidence>
<evidence type="ECO:0000256" key="1">
    <source>
        <dbReference type="SAM" id="SignalP"/>
    </source>
</evidence>
<dbReference type="EMBL" id="BIFT01000001">
    <property type="protein sequence ID" value="GCE25402.1"/>
    <property type="molecule type" value="Genomic_DNA"/>
</dbReference>
<dbReference type="InterPro" id="IPR000209">
    <property type="entry name" value="Peptidase_S8/S53_dom"/>
</dbReference>
<feature type="signal peptide" evidence="1">
    <location>
        <begin position="1"/>
        <end position="31"/>
    </location>
</feature>
<accession>A0A402B228</accession>
<name>A0A402B228_9CHLR</name>
<comment type="caution">
    <text evidence="3">The sequence shown here is derived from an EMBL/GenBank/DDBJ whole genome shotgun (WGS) entry which is preliminary data.</text>
</comment>
<dbReference type="GO" id="GO:0006508">
    <property type="term" value="P:proteolysis"/>
    <property type="evidence" value="ECO:0007669"/>
    <property type="project" value="InterPro"/>
</dbReference>
<feature type="domain" description="Peptidase S53" evidence="2">
    <location>
        <begin position="74"/>
        <end position="453"/>
    </location>
</feature>
<keyword evidence="1" id="KW-0732">Signal</keyword>
<dbReference type="InterPro" id="IPR050819">
    <property type="entry name" value="Tripeptidyl-peptidase_I"/>
</dbReference>
<organism evidence="3 4">
    <name type="scientific">Dictyobacter alpinus</name>
    <dbReference type="NCBI Taxonomy" id="2014873"/>
    <lineage>
        <taxon>Bacteria</taxon>
        <taxon>Bacillati</taxon>
        <taxon>Chloroflexota</taxon>
        <taxon>Ktedonobacteria</taxon>
        <taxon>Ktedonobacterales</taxon>
        <taxon>Dictyobacteraceae</taxon>
        <taxon>Dictyobacter</taxon>
    </lineage>
</organism>
<dbReference type="PROSITE" id="PS51695">
    <property type="entry name" value="SEDOLISIN"/>
    <property type="match status" value="1"/>
</dbReference>
<dbReference type="RefSeq" id="WP_126625991.1">
    <property type="nucleotide sequence ID" value="NZ_BIFT01000001.1"/>
</dbReference>